<evidence type="ECO:0000313" key="2">
    <source>
        <dbReference type="Proteomes" id="UP000185596"/>
    </source>
</evidence>
<evidence type="ECO:0000313" key="1">
    <source>
        <dbReference type="EMBL" id="OLF16742.1"/>
    </source>
</evidence>
<comment type="caution">
    <text evidence="1">The sequence shown here is derived from an EMBL/GenBank/DDBJ whole genome shotgun (WGS) entry which is preliminary data.</text>
</comment>
<dbReference type="STRING" id="1912961.BU204_14835"/>
<organism evidence="1 2">
    <name type="scientific">Actinophytocola xanthii</name>
    <dbReference type="NCBI Taxonomy" id="1912961"/>
    <lineage>
        <taxon>Bacteria</taxon>
        <taxon>Bacillati</taxon>
        <taxon>Actinomycetota</taxon>
        <taxon>Actinomycetes</taxon>
        <taxon>Pseudonocardiales</taxon>
        <taxon>Pseudonocardiaceae</taxon>
    </lineage>
</organism>
<reference evidence="1 2" key="1">
    <citation type="submission" date="2016-12" db="EMBL/GenBank/DDBJ databases">
        <title>The draft genome sequence of Actinophytocola sp. 11-183.</title>
        <authorList>
            <person name="Wang W."/>
            <person name="Yuan L."/>
        </authorList>
    </citation>
    <scope>NUCLEOTIDE SEQUENCE [LARGE SCALE GENOMIC DNA]</scope>
    <source>
        <strain evidence="1 2">11-183</strain>
    </source>
</reference>
<keyword evidence="2" id="KW-1185">Reference proteome</keyword>
<dbReference type="Proteomes" id="UP000185596">
    <property type="component" value="Unassembled WGS sequence"/>
</dbReference>
<sequence length="103" mass="11100">MTDRTEVATGELRRFAHGVEHRGEAISAASDHAASFLSDRLAFGVLNAPFVGCLMDSADEAVRGLKQLGNAVKVDAGKVRYSADTFDRTEENQVQRFGGEQDG</sequence>
<dbReference type="AlphaFoldDB" id="A0A1Q8CQX7"/>
<dbReference type="EMBL" id="MSIE01000025">
    <property type="protein sequence ID" value="OLF16742.1"/>
    <property type="molecule type" value="Genomic_DNA"/>
</dbReference>
<dbReference type="RefSeq" id="WP_075126252.1">
    <property type="nucleotide sequence ID" value="NZ_MSIE01000025.1"/>
</dbReference>
<proteinExistence type="predicted"/>
<accession>A0A1Q8CQX7</accession>
<evidence type="ECO:0008006" key="3">
    <source>
        <dbReference type="Google" id="ProtNLM"/>
    </source>
</evidence>
<gene>
    <name evidence="1" type="ORF">BU204_14835</name>
</gene>
<protein>
    <recommendedName>
        <fullName evidence="3">ESX-1 secretion-associated protein</fullName>
    </recommendedName>
</protein>
<name>A0A1Q8CQX7_9PSEU</name>